<keyword evidence="2" id="KW-1185">Reference proteome</keyword>
<organism evidence="1 2">
    <name type="scientific">Thermomonospora echinospora</name>
    <dbReference type="NCBI Taxonomy" id="1992"/>
    <lineage>
        <taxon>Bacteria</taxon>
        <taxon>Bacillati</taxon>
        <taxon>Actinomycetota</taxon>
        <taxon>Actinomycetes</taxon>
        <taxon>Streptosporangiales</taxon>
        <taxon>Thermomonosporaceae</taxon>
        <taxon>Thermomonospora</taxon>
    </lineage>
</organism>
<evidence type="ECO:0000313" key="1">
    <source>
        <dbReference type="EMBL" id="SEG46891.1"/>
    </source>
</evidence>
<gene>
    <name evidence="1" type="ORF">SAMN04489712_105389</name>
</gene>
<dbReference type="OrthoDB" id="1550488at2"/>
<dbReference type="Gene3D" id="3.90.1530.10">
    <property type="entry name" value="Conserved hypothetical protein from pyrococcus furiosus pfu- 392566-001, ParB domain"/>
    <property type="match status" value="1"/>
</dbReference>
<dbReference type="SUPFAM" id="SSF110849">
    <property type="entry name" value="ParB/Sulfiredoxin"/>
    <property type="match status" value="1"/>
</dbReference>
<dbReference type="RefSeq" id="WP_103938343.1">
    <property type="nucleotide sequence ID" value="NZ_FNVO01000005.1"/>
</dbReference>
<dbReference type="CDD" id="cd16387">
    <property type="entry name" value="ParB_N_Srx"/>
    <property type="match status" value="1"/>
</dbReference>
<dbReference type="AlphaFoldDB" id="A0A1H6AEH3"/>
<name>A0A1H6AEH3_9ACTN</name>
<reference evidence="2" key="1">
    <citation type="submission" date="2016-10" db="EMBL/GenBank/DDBJ databases">
        <authorList>
            <person name="Varghese N."/>
            <person name="Submissions S."/>
        </authorList>
    </citation>
    <scope>NUCLEOTIDE SEQUENCE [LARGE SCALE GENOMIC DNA]</scope>
    <source>
        <strain evidence="2">DSM 43163</strain>
    </source>
</reference>
<dbReference type="InterPro" id="IPR029063">
    <property type="entry name" value="SAM-dependent_MTases_sf"/>
</dbReference>
<dbReference type="EMBL" id="FNVO01000005">
    <property type="protein sequence ID" value="SEG46891.1"/>
    <property type="molecule type" value="Genomic_DNA"/>
</dbReference>
<evidence type="ECO:0000313" key="2">
    <source>
        <dbReference type="Proteomes" id="UP000236723"/>
    </source>
</evidence>
<dbReference type="InterPro" id="IPR036086">
    <property type="entry name" value="ParB/Sulfiredoxin_sf"/>
</dbReference>
<sequence>MSPMLDQVRRRSRTVLRKAGVAPNGPVYGRLVDAGRSVPIPPRARVALSTAVLRRPWPITVPLDRLLLGAQGGWTAREFAERTGDLLWPSTPLLEGPHVALLRLADERGEPSDDELSDTAYCRLGMRCVAAGGNYFGATDEEGVIRAARAFIARYRGKTPASDALRPAQSGPRDPVLVAPVRGSGYYQVLDGHHRLAVAAVRGRTTVPVVAKWMPVTTPLQDHLLRMSWLDGTKQLYQPIDSPELRSGWVTVRRCTDRLDKMTDFLAERGIAAPASYLDVASCYGWFVAEMGRRGFDATGMERDPLAVPLGQAVYGLTDGAVTTGDAVELLRGADRSWDVVSCFSLLHHFVLGRGSVGPEELIRLLDGVTGRVLFFETGQGHETWFRDSLRGWDTARVEAFLRAHTTFDEIVDLGPDDDARPPFADNYGRTLFACVRTR</sequence>
<dbReference type="Gene3D" id="3.40.50.150">
    <property type="entry name" value="Vaccinia Virus protein VP39"/>
    <property type="match status" value="1"/>
</dbReference>
<dbReference type="SUPFAM" id="SSF53335">
    <property type="entry name" value="S-adenosyl-L-methionine-dependent methyltransferases"/>
    <property type="match status" value="1"/>
</dbReference>
<accession>A0A1H6AEH3</accession>
<protein>
    <submittedName>
        <fullName evidence="1">ParB-like nuclease domain-containing protein</fullName>
    </submittedName>
</protein>
<dbReference type="Proteomes" id="UP000236723">
    <property type="component" value="Unassembled WGS sequence"/>
</dbReference>
<proteinExistence type="predicted"/>